<keyword evidence="1" id="KW-1133">Transmembrane helix</keyword>
<dbReference type="AlphaFoldDB" id="A0A852TGF8"/>
<gene>
    <name evidence="2" type="ORF">F4694_003616</name>
</gene>
<evidence type="ECO:0000313" key="3">
    <source>
        <dbReference type="Proteomes" id="UP000548423"/>
    </source>
</evidence>
<accession>A0A852TGF8</accession>
<feature type="transmembrane region" description="Helical" evidence="1">
    <location>
        <begin position="30"/>
        <end position="49"/>
    </location>
</feature>
<organism evidence="2 3">
    <name type="scientific">Neobacillus niacini</name>
    <dbReference type="NCBI Taxonomy" id="86668"/>
    <lineage>
        <taxon>Bacteria</taxon>
        <taxon>Bacillati</taxon>
        <taxon>Bacillota</taxon>
        <taxon>Bacilli</taxon>
        <taxon>Bacillales</taxon>
        <taxon>Bacillaceae</taxon>
        <taxon>Neobacillus</taxon>
    </lineage>
</organism>
<proteinExistence type="predicted"/>
<sequence>MKIILWMVVLFGGLYSFAHAYFLLKDKNKLGAFGIILIGLVICVCPFFIRLK</sequence>
<keyword evidence="1" id="KW-0812">Transmembrane</keyword>
<comment type="caution">
    <text evidence="2">The sequence shown here is derived from an EMBL/GenBank/DDBJ whole genome shotgun (WGS) entry which is preliminary data.</text>
</comment>
<name>A0A852TGF8_9BACI</name>
<evidence type="ECO:0000313" key="2">
    <source>
        <dbReference type="EMBL" id="NYE06836.1"/>
    </source>
</evidence>
<reference evidence="3" key="2">
    <citation type="submission" date="2020-08" db="EMBL/GenBank/DDBJ databases">
        <title>The Agave Microbiome: Exploring the role of microbial communities in plant adaptations to desert environments.</title>
        <authorList>
            <person name="Partida-Martinez L.P."/>
        </authorList>
    </citation>
    <scope>NUCLEOTIDE SEQUENCE [LARGE SCALE GENOMIC DNA]</scope>
    <source>
        <strain evidence="3">AT2.8</strain>
    </source>
</reference>
<reference evidence="3" key="1">
    <citation type="submission" date="2020-07" db="EMBL/GenBank/DDBJ databases">
        <authorList>
            <person name="Partida-Martinez L."/>
            <person name="Huntemann M."/>
            <person name="Clum A."/>
            <person name="Wang J."/>
            <person name="Palaniappan K."/>
            <person name="Ritter S."/>
            <person name="Chen I.-M."/>
            <person name="Stamatis D."/>
            <person name="Reddy T."/>
            <person name="O'Malley R."/>
            <person name="Daum C."/>
            <person name="Shapiro N."/>
            <person name="Ivanova N."/>
            <person name="Kyrpides N."/>
            <person name="Woyke T."/>
        </authorList>
    </citation>
    <scope>NUCLEOTIDE SEQUENCE [LARGE SCALE GENOMIC DNA]</scope>
    <source>
        <strain evidence="3">AT2.8</strain>
    </source>
</reference>
<dbReference type="EMBL" id="JACCBX010000007">
    <property type="protein sequence ID" value="NYE06836.1"/>
    <property type="molecule type" value="Genomic_DNA"/>
</dbReference>
<keyword evidence="1" id="KW-0472">Membrane</keyword>
<evidence type="ECO:0000256" key="1">
    <source>
        <dbReference type="SAM" id="Phobius"/>
    </source>
</evidence>
<dbReference type="Proteomes" id="UP000548423">
    <property type="component" value="Unassembled WGS sequence"/>
</dbReference>
<protein>
    <submittedName>
        <fullName evidence="2">Uncharacterized protein</fullName>
    </submittedName>
</protein>